<protein>
    <submittedName>
        <fullName evidence="8">Oxidoreductase</fullName>
    </submittedName>
</protein>
<proteinExistence type="predicted"/>
<dbReference type="GO" id="GO:0031418">
    <property type="term" value="F:L-ascorbic acid binding"/>
    <property type="evidence" value="ECO:0007669"/>
    <property type="project" value="InterPro"/>
</dbReference>
<dbReference type="FunFam" id="2.60.120.620:FF:000020">
    <property type="entry name" value="Unplaced genomic scaffold supercont2.4, whole genome shotgun sequence"/>
    <property type="match status" value="1"/>
</dbReference>
<dbReference type="InterPro" id="IPR005123">
    <property type="entry name" value="Oxoglu/Fe-dep_dioxygenase_dom"/>
</dbReference>
<evidence type="ECO:0000256" key="5">
    <source>
        <dbReference type="ARBA" id="ARBA00023004"/>
    </source>
</evidence>
<dbReference type="Pfam" id="PF13640">
    <property type="entry name" value="2OG-FeII_Oxy_3"/>
    <property type="match status" value="1"/>
</dbReference>
<feature type="compositionally biased region" description="Low complexity" evidence="6">
    <location>
        <begin position="41"/>
        <end position="50"/>
    </location>
</feature>
<evidence type="ECO:0000256" key="6">
    <source>
        <dbReference type="SAM" id="MobiDB-lite"/>
    </source>
</evidence>
<evidence type="ECO:0000313" key="8">
    <source>
        <dbReference type="EMBL" id="KXJ87166.1"/>
    </source>
</evidence>
<feature type="compositionally biased region" description="Low complexity" evidence="6">
    <location>
        <begin position="14"/>
        <end position="26"/>
    </location>
</feature>
<evidence type="ECO:0000259" key="7">
    <source>
        <dbReference type="PROSITE" id="PS51471"/>
    </source>
</evidence>
<dbReference type="PROSITE" id="PS51471">
    <property type="entry name" value="FE2OG_OXY"/>
    <property type="match status" value="1"/>
</dbReference>
<keyword evidence="9" id="KW-1185">Reference proteome</keyword>
<feature type="domain" description="Fe2OG dioxygenase" evidence="7">
    <location>
        <begin position="378"/>
        <end position="501"/>
    </location>
</feature>
<dbReference type="GO" id="GO:0005506">
    <property type="term" value="F:iron ion binding"/>
    <property type="evidence" value="ECO:0007669"/>
    <property type="project" value="InterPro"/>
</dbReference>
<dbReference type="PANTHER" id="PTHR10869:SF247">
    <property type="entry name" value="FE2OG DIOXYGENASE DOMAIN-CONTAINING PROTEIN"/>
    <property type="match status" value="1"/>
</dbReference>
<feature type="region of interest" description="Disordered" evidence="6">
    <location>
        <begin position="1"/>
        <end position="50"/>
    </location>
</feature>
<gene>
    <name evidence="8" type="ORF">Micbo1qcDRAFT_32500</name>
</gene>
<sequence>MSKTKKNAKRKLDQASAAAAQSQHPHQPAKRQHLPSPPTAGSPAAATSTPPAAATLASVVSSEELDIAVETLQALAQNPAVIKAKACRDLRAAVYDFRQACTTGTGSTSDAGNLTSRISAALVDGKHTDALVLLAEMRIRTQAPKLGALCRWVRDLDVTSGLSSAHVDLSSASTQLQLARSPQQRDSLRVLDAILRVTGTRDLLPSANCLSVDDPIALHQRWDLRQHGESEPVRQSVLDGTIAAHCPPGVPDNFHIIDRTPATERKPPNAHDAVVYLSADNSVPLSPTPPVTTLHKHPAVPNLSVMQDVLSSNECKSIIAACEKVGFLPDAPLRDDGAEASILAHNVYWMVDQAFHDALWDRVKAFIPAELEGRKARGINRRFRVYRYVPGAEYRCHFDGAWPPSGVHPTTGKYVYDASPPDAKQSSLFTFLVYLNDDFEGGETTFFTPSLREGVMNAYPVRPVMGSIALFPHGESKGALLHEGTGVREGAKYIIRTDVEYDV</sequence>
<dbReference type="GO" id="GO:0004656">
    <property type="term" value="F:procollagen-proline 4-dioxygenase activity"/>
    <property type="evidence" value="ECO:0007669"/>
    <property type="project" value="TreeGrafter"/>
</dbReference>
<evidence type="ECO:0000256" key="4">
    <source>
        <dbReference type="ARBA" id="ARBA00023002"/>
    </source>
</evidence>
<keyword evidence="3" id="KW-0223">Dioxygenase</keyword>
<name>A0A136IQH5_9PEZI</name>
<dbReference type="InterPro" id="IPR044862">
    <property type="entry name" value="Pro_4_hyd_alph_FE2OG_OXY"/>
</dbReference>
<dbReference type="InParanoid" id="A0A136IQH5"/>
<reference evidence="9" key="1">
    <citation type="submission" date="2016-02" db="EMBL/GenBank/DDBJ databases">
        <title>Draft genome sequence of Microdochium bolleyi, a fungal endophyte of beachgrass.</title>
        <authorList>
            <consortium name="DOE Joint Genome Institute"/>
            <person name="David A.S."/>
            <person name="May G."/>
            <person name="Haridas S."/>
            <person name="Lim J."/>
            <person name="Wang M."/>
            <person name="Labutti K."/>
            <person name="Lipzen A."/>
            <person name="Barry K."/>
            <person name="Grigoriev I.V."/>
        </authorList>
    </citation>
    <scope>NUCLEOTIDE SEQUENCE [LARGE SCALE GENOMIC DNA]</scope>
    <source>
        <strain evidence="9">J235TASD1</strain>
    </source>
</reference>
<organism evidence="8 9">
    <name type="scientific">Microdochium bolleyi</name>
    <dbReference type="NCBI Taxonomy" id="196109"/>
    <lineage>
        <taxon>Eukaryota</taxon>
        <taxon>Fungi</taxon>
        <taxon>Dikarya</taxon>
        <taxon>Ascomycota</taxon>
        <taxon>Pezizomycotina</taxon>
        <taxon>Sordariomycetes</taxon>
        <taxon>Xylariomycetidae</taxon>
        <taxon>Xylariales</taxon>
        <taxon>Microdochiaceae</taxon>
        <taxon>Microdochium</taxon>
    </lineage>
</organism>
<dbReference type="EMBL" id="KQ964264">
    <property type="protein sequence ID" value="KXJ87166.1"/>
    <property type="molecule type" value="Genomic_DNA"/>
</dbReference>
<evidence type="ECO:0000313" key="9">
    <source>
        <dbReference type="Proteomes" id="UP000070501"/>
    </source>
</evidence>
<dbReference type="SMART" id="SM00702">
    <property type="entry name" value="P4Hc"/>
    <property type="match status" value="1"/>
</dbReference>
<dbReference type="PANTHER" id="PTHR10869">
    <property type="entry name" value="PROLYL 4-HYDROXYLASE ALPHA SUBUNIT"/>
    <property type="match status" value="1"/>
</dbReference>
<dbReference type="GO" id="GO:0005783">
    <property type="term" value="C:endoplasmic reticulum"/>
    <property type="evidence" value="ECO:0007669"/>
    <property type="project" value="TreeGrafter"/>
</dbReference>
<accession>A0A136IQH5</accession>
<dbReference type="Gene3D" id="2.60.120.620">
    <property type="entry name" value="q2cbj1_9rhob like domain"/>
    <property type="match status" value="1"/>
</dbReference>
<dbReference type="InterPro" id="IPR045054">
    <property type="entry name" value="P4HA-like"/>
</dbReference>
<keyword evidence="4" id="KW-0560">Oxidoreductase</keyword>
<keyword evidence="2" id="KW-0479">Metal-binding</keyword>
<evidence type="ECO:0000256" key="1">
    <source>
        <dbReference type="ARBA" id="ARBA00001961"/>
    </source>
</evidence>
<comment type="cofactor">
    <cofactor evidence="1">
        <name>L-ascorbate</name>
        <dbReference type="ChEBI" id="CHEBI:38290"/>
    </cofactor>
</comment>
<dbReference type="Proteomes" id="UP000070501">
    <property type="component" value="Unassembled WGS sequence"/>
</dbReference>
<dbReference type="STRING" id="196109.A0A136IQH5"/>
<evidence type="ECO:0000256" key="3">
    <source>
        <dbReference type="ARBA" id="ARBA00022964"/>
    </source>
</evidence>
<keyword evidence="5" id="KW-0408">Iron</keyword>
<dbReference type="InterPro" id="IPR006620">
    <property type="entry name" value="Pro_4_hyd_alph"/>
</dbReference>
<dbReference type="AlphaFoldDB" id="A0A136IQH5"/>
<evidence type="ECO:0000256" key="2">
    <source>
        <dbReference type="ARBA" id="ARBA00022723"/>
    </source>
</evidence>
<dbReference type="OrthoDB" id="69177at2759"/>